<dbReference type="InterPro" id="IPR001940">
    <property type="entry name" value="Peptidase_S1C"/>
</dbReference>
<dbReference type="Gene3D" id="2.40.10.10">
    <property type="entry name" value="Trypsin-like serine proteases"/>
    <property type="match status" value="2"/>
</dbReference>
<feature type="transmembrane region" description="Helical" evidence="5">
    <location>
        <begin position="38"/>
        <end position="58"/>
    </location>
</feature>
<dbReference type="AlphaFoldDB" id="A0A2V5KTB6"/>
<accession>A0A2V5KTB6</accession>
<dbReference type="Proteomes" id="UP000247476">
    <property type="component" value="Unassembled WGS sequence"/>
</dbReference>
<dbReference type="SMART" id="SM00228">
    <property type="entry name" value="PDZ"/>
    <property type="match status" value="1"/>
</dbReference>
<evidence type="ECO:0000256" key="5">
    <source>
        <dbReference type="SAM" id="Phobius"/>
    </source>
</evidence>
<reference evidence="7 8" key="1">
    <citation type="submission" date="2018-05" db="EMBL/GenBank/DDBJ databases">
        <title>Paenibacillus flagellatus sp. nov., isolated from selenium mineral soil.</title>
        <authorList>
            <person name="Dai X."/>
        </authorList>
    </citation>
    <scope>NUCLEOTIDE SEQUENCE [LARGE SCALE GENOMIC DNA]</scope>
    <source>
        <strain evidence="7 8">DXL2</strain>
    </source>
</reference>
<evidence type="ECO:0000256" key="2">
    <source>
        <dbReference type="ARBA" id="ARBA00022670"/>
    </source>
</evidence>
<comment type="similarity">
    <text evidence="1">Belongs to the peptidase S1C family.</text>
</comment>
<evidence type="ECO:0000256" key="3">
    <source>
        <dbReference type="ARBA" id="ARBA00022801"/>
    </source>
</evidence>
<dbReference type="InterPro" id="IPR001478">
    <property type="entry name" value="PDZ"/>
</dbReference>
<evidence type="ECO:0000256" key="1">
    <source>
        <dbReference type="ARBA" id="ARBA00010541"/>
    </source>
</evidence>
<keyword evidence="2 7" id="KW-0645">Protease</keyword>
<proteinExistence type="inferred from homology"/>
<organism evidence="7 8">
    <name type="scientific">Paenibacillus flagellatus</name>
    <dbReference type="NCBI Taxonomy" id="2211139"/>
    <lineage>
        <taxon>Bacteria</taxon>
        <taxon>Bacillati</taxon>
        <taxon>Bacillota</taxon>
        <taxon>Bacilli</taxon>
        <taxon>Bacillales</taxon>
        <taxon>Paenibacillaceae</taxon>
        <taxon>Paenibacillus</taxon>
    </lineage>
</organism>
<dbReference type="Pfam" id="PF13365">
    <property type="entry name" value="Trypsin_2"/>
    <property type="match status" value="1"/>
</dbReference>
<name>A0A2V5KTB6_9BACL</name>
<comment type="caution">
    <text evidence="7">The sequence shown here is derived from an EMBL/GenBank/DDBJ whole genome shotgun (WGS) entry which is preliminary data.</text>
</comment>
<dbReference type="Pfam" id="PF13180">
    <property type="entry name" value="PDZ_2"/>
    <property type="match status" value="1"/>
</dbReference>
<dbReference type="SUPFAM" id="SSF50494">
    <property type="entry name" value="Trypsin-like serine proteases"/>
    <property type="match status" value="1"/>
</dbReference>
<evidence type="ECO:0000256" key="4">
    <source>
        <dbReference type="ARBA" id="ARBA00022825"/>
    </source>
</evidence>
<keyword evidence="5" id="KW-0472">Membrane</keyword>
<dbReference type="PRINTS" id="PR00834">
    <property type="entry name" value="PROTEASES2C"/>
</dbReference>
<dbReference type="GO" id="GO:0006508">
    <property type="term" value="P:proteolysis"/>
    <property type="evidence" value="ECO:0007669"/>
    <property type="project" value="UniProtKB-KW"/>
</dbReference>
<keyword evidence="8" id="KW-1185">Reference proteome</keyword>
<keyword evidence="5" id="KW-1133">Transmembrane helix</keyword>
<evidence type="ECO:0000313" key="7">
    <source>
        <dbReference type="EMBL" id="PYI52416.1"/>
    </source>
</evidence>
<dbReference type="PANTHER" id="PTHR43343:SF3">
    <property type="entry name" value="PROTEASE DO-LIKE 8, CHLOROPLASTIC"/>
    <property type="match status" value="1"/>
</dbReference>
<evidence type="ECO:0000259" key="6">
    <source>
        <dbReference type="SMART" id="SM00228"/>
    </source>
</evidence>
<dbReference type="Gene3D" id="2.30.42.10">
    <property type="match status" value="1"/>
</dbReference>
<feature type="domain" description="PDZ" evidence="6">
    <location>
        <begin position="304"/>
        <end position="388"/>
    </location>
</feature>
<protein>
    <submittedName>
        <fullName evidence="7">Serine protease</fullName>
    </submittedName>
</protein>
<dbReference type="GO" id="GO:0004252">
    <property type="term" value="F:serine-type endopeptidase activity"/>
    <property type="evidence" value="ECO:0007669"/>
    <property type="project" value="InterPro"/>
</dbReference>
<dbReference type="OrthoDB" id="9758917at2"/>
<keyword evidence="4" id="KW-0720">Serine protease</keyword>
<sequence length="403" mass="42852">MSLFDDDFYTTKLPRKPRWTHNGTAFSDVRRSRSGMPAVVAVSGAAAALLMASLLIGIGTHRDEPDRSAAVPVMTTGDSYQWKEDRIVGAVEQVKPAVVSIVSAMKDEGGTEAQSIGIGSGVLFQKDGDRAYIVTNNHVVQSATQIEVILATGEHRKAKLKGKDLITDLAVIEIDSAGIKAYAEFGDSEKLKAGQTAIAIGSPLGLRFAQTTTVGVISSPHQKIPISFAGDGNYDWEMDVIQTDAAINQGNSGGALVNLDGQVIGINSMKVAETGVEGLGFAIPINSAKETIASLIQYGKVKRPYMGITTDPLRSYKGAEVLKLPDSVKNGLIVIDAVGPAKEAGLATNDVITELDGKPVADNVTLRQYLYGQKKIGDSIKVTYYRNGKKATVTVELGEKKED</sequence>
<dbReference type="SUPFAM" id="SSF50156">
    <property type="entry name" value="PDZ domain-like"/>
    <property type="match status" value="1"/>
</dbReference>
<dbReference type="RefSeq" id="WP_110841784.1">
    <property type="nucleotide sequence ID" value="NZ_QJVJ01000009.1"/>
</dbReference>
<gene>
    <name evidence="7" type="ORF">DLM86_19720</name>
</gene>
<dbReference type="InterPro" id="IPR009003">
    <property type="entry name" value="Peptidase_S1_PA"/>
</dbReference>
<keyword evidence="3" id="KW-0378">Hydrolase</keyword>
<evidence type="ECO:0000313" key="8">
    <source>
        <dbReference type="Proteomes" id="UP000247476"/>
    </source>
</evidence>
<dbReference type="InterPro" id="IPR043504">
    <property type="entry name" value="Peptidase_S1_PA_chymotrypsin"/>
</dbReference>
<dbReference type="InterPro" id="IPR036034">
    <property type="entry name" value="PDZ_sf"/>
</dbReference>
<dbReference type="InterPro" id="IPR051201">
    <property type="entry name" value="Chloro_Bact_Ser_Proteases"/>
</dbReference>
<keyword evidence="5" id="KW-0812">Transmembrane</keyword>
<dbReference type="EMBL" id="QJVJ01000009">
    <property type="protein sequence ID" value="PYI52416.1"/>
    <property type="molecule type" value="Genomic_DNA"/>
</dbReference>
<dbReference type="PANTHER" id="PTHR43343">
    <property type="entry name" value="PEPTIDASE S12"/>
    <property type="match status" value="1"/>
</dbReference>